<evidence type="ECO:0000313" key="5">
    <source>
        <dbReference type="Proteomes" id="UP001586593"/>
    </source>
</evidence>
<dbReference type="SUPFAM" id="SSF52833">
    <property type="entry name" value="Thioredoxin-like"/>
    <property type="match status" value="1"/>
</dbReference>
<evidence type="ECO:0000256" key="2">
    <source>
        <dbReference type="SAM" id="MobiDB-lite"/>
    </source>
</evidence>
<dbReference type="CDD" id="cd02987">
    <property type="entry name" value="Phd_like_Phd"/>
    <property type="match status" value="1"/>
</dbReference>
<sequence length="297" mass="33290">MSTSTPAQEEFASFLAKNNADDNRVHPEDKDSLDRGADYGSDDEEDRYRASQIEAAMRMPALDRAGPAIGTEIKLPPASFDAGRTTGVKGVIADARSYENARRSKWKDRVRAARRTVFGVDAIHSSQTITRASEPDSDGSVGDDRDEESFLQQWRESRRREIEAEARNGSIRNRRTSPSVRIFGRMDEVDALGYLDAIEKVGRETVVVVFVYDHECEVSASIESSLLPLVGNHPTVHFVKVHYEEIEFDNAAVPAILAYRNQGDLFANLTGLIEMIPEDEDFNSDALRRLFQKHNIL</sequence>
<gene>
    <name evidence="4" type="ORF">VTK73DRAFT_891</name>
</gene>
<accession>A0ABR3Y389</accession>
<feature type="domain" description="Phosducin" evidence="3">
    <location>
        <begin position="140"/>
        <end position="279"/>
    </location>
</feature>
<name>A0ABR3Y389_9PEZI</name>
<evidence type="ECO:0000313" key="4">
    <source>
        <dbReference type="EMBL" id="KAL1882766.1"/>
    </source>
</evidence>
<feature type="region of interest" description="Disordered" evidence="2">
    <location>
        <begin position="1"/>
        <end position="50"/>
    </location>
</feature>
<protein>
    <recommendedName>
        <fullName evidence="3">Phosducin domain-containing protein</fullName>
    </recommendedName>
</protein>
<dbReference type="PANTHER" id="PTHR46052:SF1">
    <property type="entry name" value="PHOSDUCIN-LIKE PROTEIN"/>
    <property type="match status" value="1"/>
</dbReference>
<organism evidence="4 5">
    <name type="scientific">Phialemonium thermophilum</name>
    <dbReference type="NCBI Taxonomy" id="223376"/>
    <lineage>
        <taxon>Eukaryota</taxon>
        <taxon>Fungi</taxon>
        <taxon>Dikarya</taxon>
        <taxon>Ascomycota</taxon>
        <taxon>Pezizomycotina</taxon>
        <taxon>Sordariomycetes</taxon>
        <taxon>Sordariomycetidae</taxon>
        <taxon>Cephalothecales</taxon>
        <taxon>Cephalothecaceae</taxon>
        <taxon>Phialemonium</taxon>
    </lineage>
</organism>
<keyword evidence="5" id="KW-1185">Reference proteome</keyword>
<dbReference type="InterPro" id="IPR001200">
    <property type="entry name" value="Phosducin"/>
</dbReference>
<dbReference type="PANTHER" id="PTHR46052">
    <property type="entry name" value="PHOSDUCIN-LIKE PROTEIN"/>
    <property type="match status" value="1"/>
</dbReference>
<dbReference type="InterPro" id="IPR024253">
    <property type="entry name" value="Phosducin_thioredoxin-like_dom"/>
</dbReference>
<dbReference type="EMBL" id="JAZHXJ010000012">
    <property type="protein sequence ID" value="KAL1882766.1"/>
    <property type="molecule type" value="Genomic_DNA"/>
</dbReference>
<proteinExistence type="inferred from homology"/>
<feature type="compositionally biased region" description="Basic and acidic residues" evidence="2">
    <location>
        <begin position="19"/>
        <end position="37"/>
    </location>
</feature>
<dbReference type="Gene3D" id="3.40.30.10">
    <property type="entry name" value="Glutaredoxin"/>
    <property type="match status" value="1"/>
</dbReference>
<evidence type="ECO:0000259" key="3">
    <source>
        <dbReference type="Pfam" id="PF02114"/>
    </source>
</evidence>
<dbReference type="Pfam" id="PF02114">
    <property type="entry name" value="Phosducin"/>
    <property type="match status" value="1"/>
</dbReference>
<comment type="caution">
    <text evidence="4">The sequence shown here is derived from an EMBL/GenBank/DDBJ whole genome shotgun (WGS) entry which is preliminary data.</text>
</comment>
<comment type="similarity">
    <text evidence="1">Belongs to the phosducin family.</text>
</comment>
<dbReference type="InterPro" id="IPR036249">
    <property type="entry name" value="Thioredoxin-like_sf"/>
</dbReference>
<reference evidence="4 5" key="1">
    <citation type="journal article" date="2024" name="Commun. Biol.">
        <title>Comparative genomic analysis of thermophilic fungi reveals convergent evolutionary adaptations and gene losses.</title>
        <authorList>
            <person name="Steindorff A.S."/>
            <person name="Aguilar-Pontes M.V."/>
            <person name="Robinson A.J."/>
            <person name="Andreopoulos B."/>
            <person name="LaButti K."/>
            <person name="Kuo A."/>
            <person name="Mondo S."/>
            <person name="Riley R."/>
            <person name="Otillar R."/>
            <person name="Haridas S."/>
            <person name="Lipzen A."/>
            <person name="Grimwood J."/>
            <person name="Schmutz J."/>
            <person name="Clum A."/>
            <person name="Reid I.D."/>
            <person name="Moisan M.C."/>
            <person name="Butler G."/>
            <person name="Nguyen T.T.M."/>
            <person name="Dewar K."/>
            <person name="Conant G."/>
            <person name="Drula E."/>
            <person name="Henrissat B."/>
            <person name="Hansel C."/>
            <person name="Singer S."/>
            <person name="Hutchinson M.I."/>
            <person name="de Vries R.P."/>
            <person name="Natvig D.O."/>
            <person name="Powell A.J."/>
            <person name="Tsang A."/>
            <person name="Grigoriev I.V."/>
        </authorList>
    </citation>
    <scope>NUCLEOTIDE SEQUENCE [LARGE SCALE GENOMIC DNA]</scope>
    <source>
        <strain evidence="4 5">ATCC 24622</strain>
    </source>
</reference>
<evidence type="ECO:0000256" key="1">
    <source>
        <dbReference type="ARBA" id="ARBA00009686"/>
    </source>
</evidence>
<dbReference type="Proteomes" id="UP001586593">
    <property type="component" value="Unassembled WGS sequence"/>
</dbReference>
<feature type="region of interest" description="Disordered" evidence="2">
    <location>
        <begin position="128"/>
        <end position="149"/>
    </location>
</feature>
<dbReference type="InterPro" id="IPR051499">
    <property type="entry name" value="Phosducin-like_reg"/>
</dbReference>